<keyword evidence="9 10" id="KW-0539">Nucleus</keyword>
<comment type="caution">
    <text evidence="14">The sequence shown here is derived from an EMBL/GenBank/DDBJ whole genome shotgun (WGS) entry which is preliminary data.</text>
</comment>
<reference evidence="15" key="1">
    <citation type="journal article" date="2019" name="Gigascience">
        <title>De novo genome assembly of the endangered Acer yangbiense, a plant species with extremely small populations endemic to Yunnan Province, China.</title>
        <authorList>
            <person name="Yang J."/>
            <person name="Wariss H.M."/>
            <person name="Tao L."/>
            <person name="Zhang R."/>
            <person name="Yun Q."/>
            <person name="Hollingsworth P."/>
            <person name="Dao Z."/>
            <person name="Luo G."/>
            <person name="Guo H."/>
            <person name="Ma Y."/>
            <person name="Sun W."/>
        </authorList>
    </citation>
    <scope>NUCLEOTIDE SEQUENCE [LARGE SCALE GENOMIC DNA]</scope>
    <source>
        <strain evidence="15">cv. Malutang</strain>
    </source>
</reference>
<dbReference type="GO" id="GO:0005524">
    <property type="term" value="F:ATP binding"/>
    <property type="evidence" value="ECO:0007669"/>
    <property type="project" value="UniProtKB-KW"/>
</dbReference>
<dbReference type="InterPro" id="IPR018289">
    <property type="entry name" value="MULE_transposase_dom"/>
</dbReference>
<dbReference type="Proteomes" id="UP000323000">
    <property type="component" value="Unassembled WGS sequence"/>
</dbReference>
<feature type="binding site" evidence="10">
    <location>
        <position position="893"/>
    </location>
    <ligand>
        <name>ATP</name>
        <dbReference type="ChEBI" id="CHEBI:30616"/>
    </ligand>
</feature>
<comment type="subunit">
    <text evidence="10">Interacts with small ribosomal subunit protein uS11. Not a structural component of 43S pre-ribosomes, but transiently interacts with them by binding to uS11.</text>
</comment>
<keyword evidence="15" id="KW-1185">Reference proteome</keyword>
<feature type="region of interest" description="NMPbind" evidence="10">
    <location>
        <begin position="817"/>
        <end position="840"/>
    </location>
</feature>
<keyword evidence="4 10" id="KW-0698">rRNA processing</keyword>
<sequence>MLSGLIDFQLREGMLGMALWRSPWARYGLENMNINEKIGSTSKSNYDFNTTSSSQWEYTNRTHNNYTYCGNSYNTDDEDAAIDPSLMIDRTPSTQHLCTPYNTTTIEVEPTFSELDDSAKLSSLQPSDVIGKEFASVQDAEAFYKNYSLFVGFSIRKDEMRRDRHGMITIRRWVCSKQGYIDQKWIDKTDKKREPRGQTREGCHAAMKIKIDRRNMMWVAREFVIEHTHSLSPHNHIQFLRSHHTVNDSEIAQLQSWRTVGVKTAQVMDHLVDQSAKSEMDPQFFFNYTLDEEDQFGNLFWADSTSRFDYAFFGDVLAFDATYRTNVYQRPLVMLVGVNHHHSTTIFGFGLLGDETVETYTWLKMYEFLKNIDRALDRIRTTETFNDYQCSTTTPVYSTHLLGLEKHAAEKYTRNVFFLVREEIREEASLSIVNYVQDVDNYTYTFKKFGNANRIWTTRFIPSVNHIHCSCKLFETASLPCSHSFSVMKAMDMQHIPSSVILDRWTTRAKDFSDIKYSSEATPTPIMEKARYGSLSSKCSKMCYFASKSNDGFKEANGEIDKLTLRMQHLMPSSPIHSQNMAGVQHVHNVKDPSRAATKGSVRRKKNAGVKQSKCGKCGQLGHTAKTCHANVQTNNSTVSSNAVHMYETNLTQNNDTSYGSPSTGPSYSFTFPVNDDCGGDTKHDVERDNCYFKIHVLPSHLHTLYHGVTYCGTQYLHLNIRRAWDGLIEVTLDLLWSRVSMMSNCVKASLGWPYSGHLGLAMVLGFNDVQLYQGELGMALFSKRTRPNILVTGTPGTGKTTTSAALAESTQLRHISIGDLVREKNLHDGWDDELECHIINEDLVCDELEDVMEQGGNIVDYHGCDFFPERWFDRVVVLQTDNSVLYDRLSKRGYTGAKLTNNIECEIFQVLLEEAKESYPENIVAALKSDTIEDITRNVTTLTDWVRSWQPTPQ</sequence>
<evidence type="ECO:0000256" key="8">
    <source>
        <dbReference type="ARBA" id="ARBA00022840"/>
    </source>
</evidence>
<keyword evidence="5 10" id="KW-0808">Transferase</keyword>
<dbReference type="SUPFAM" id="SSF57756">
    <property type="entry name" value="Retrovirus zinc finger-like domains"/>
    <property type="match status" value="1"/>
</dbReference>
<protein>
    <recommendedName>
        <fullName evidence="10">Adenylate kinase isoenzyme 6 homolog</fullName>
        <shortName evidence="10">AK6</shortName>
        <ecNumber evidence="10">2.7.4.3</ecNumber>
    </recommendedName>
    <alternativeName>
        <fullName evidence="10">Dual activity adenylate kinase/ATPase</fullName>
        <shortName evidence="10">AK/ATPase</shortName>
    </alternativeName>
</protein>
<evidence type="ECO:0000256" key="11">
    <source>
        <dbReference type="PROSITE-ProRule" id="PRU00047"/>
    </source>
</evidence>
<dbReference type="InterPro" id="IPR001878">
    <property type="entry name" value="Znf_CCHC"/>
</dbReference>
<evidence type="ECO:0000259" key="12">
    <source>
        <dbReference type="PROSITE" id="PS50158"/>
    </source>
</evidence>
<dbReference type="PROSITE" id="PS50158">
    <property type="entry name" value="ZF_CCHC"/>
    <property type="match status" value="1"/>
</dbReference>
<organism evidence="14 15">
    <name type="scientific">Acer yangbiense</name>
    <dbReference type="NCBI Taxonomy" id="1000413"/>
    <lineage>
        <taxon>Eukaryota</taxon>
        <taxon>Viridiplantae</taxon>
        <taxon>Streptophyta</taxon>
        <taxon>Embryophyta</taxon>
        <taxon>Tracheophyta</taxon>
        <taxon>Spermatophyta</taxon>
        <taxon>Magnoliopsida</taxon>
        <taxon>eudicotyledons</taxon>
        <taxon>Gunneridae</taxon>
        <taxon>Pentapetalae</taxon>
        <taxon>rosids</taxon>
        <taxon>malvids</taxon>
        <taxon>Sapindales</taxon>
        <taxon>Sapindaceae</taxon>
        <taxon>Hippocastanoideae</taxon>
        <taxon>Acereae</taxon>
        <taxon>Acer</taxon>
    </lineage>
</organism>
<evidence type="ECO:0000256" key="1">
    <source>
        <dbReference type="ARBA" id="ARBA00000582"/>
    </source>
</evidence>
<comment type="catalytic activity">
    <reaction evidence="1 10">
        <text>AMP + ATP = 2 ADP</text>
        <dbReference type="Rhea" id="RHEA:12973"/>
        <dbReference type="ChEBI" id="CHEBI:30616"/>
        <dbReference type="ChEBI" id="CHEBI:456215"/>
        <dbReference type="ChEBI" id="CHEBI:456216"/>
        <dbReference type="EC" id="2.7.4.3"/>
    </reaction>
</comment>
<comment type="catalytic activity">
    <reaction evidence="10">
        <text>ATP + H2O = ADP + phosphate + H(+)</text>
        <dbReference type="Rhea" id="RHEA:13065"/>
        <dbReference type="ChEBI" id="CHEBI:15377"/>
        <dbReference type="ChEBI" id="CHEBI:15378"/>
        <dbReference type="ChEBI" id="CHEBI:30616"/>
        <dbReference type="ChEBI" id="CHEBI:43474"/>
        <dbReference type="ChEBI" id="CHEBI:456216"/>
    </reaction>
</comment>
<keyword evidence="11" id="KW-0862">Zinc</keyword>
<gene>
    <name evidence="14" type="ORF">EZV62_028101</name>
</gene>
<dbReference type="GO" id="GO:0006364">
    <property type="term" value="P:rRNA processing"/>
    <property type="evidence" value="ECO:0007669"/>
    <property type="project" value="UniProtKB-KW"/>
</dbReference>
<comment type="subcellular location">
    <subcellularLocation>
        <location evidence="10">Cytoplasm</location>
    </subcellularLocation>
    <subcellularLocation>
        <location evidence="10">Nucleus</location>
    </subcellularLocation>
</comment>
<comment type="similarity">
    <text evidence="10">Belongs to the adenylate kinase family. AK6 subfamily.</text>
</comment>
<feature type="binding site" evidence="10">
    <location>
        <position position="799"/>
    </location>
    <ligand>
        <name>ATP</name>
        <dbReference type="ChEBI" id="CHEBI:30616"/>
    </ligand>
</feature>
<dbReference type="InterPro" id="IPR004330">
    <property type="entry name" value="FAR1_DNA_bnd_dom"/>
</dbReference>
<dbReference type="HAMAP" id="MF_00039">
    <property type="entry name" value="Adenylate_kinase_AK6"/>
    <property type="match status" value="1"/>
</dbReference>
<comment type="caution">
    <text evidence="10">Lacks conserved residue(s) required for the propagation of feature annotation.</text>
</comment>
<keyword evidence="11" id="KW-0479">Metal-binding</keyword>
<dbReference type="InterPro" id="IPR036875">
    <property type="entry name" value="Znf_CCHC_sf"/>
</dbReference>
<dbReference type="InterPro" id="IPR007527">
    <property type="entry name" value="Znf_SWIM"/>
</dbReference>
<dbReference type="OrthoDB" id="10251185at2759"/>
<name>A0A5C7GP58_9ROSI</name>
<dbReference type="AlphaFoldDB" id="A0A5C7GP58"/>
<feature type="binding site" evidence="10">
    <location>
        <position position="801"/>
    </location>
    <ligand>
        <name>ATP</name>
        <dbReference type="ChEBI" id="CHEBI:30616"/>
    </ligand>
</feature>
<dbReference type="Pfam" id="PF03101">
    <property type="entry name" value="FAR1"/>
    <property type="match status" value="1"/>
</dbReference>
<dbReference type="InterPro" id="IPR020618">
    <property type="entry name" value="Adenyl_kinase_AK6"/>
</dbReference>
<keyword evidence="8 10" id="KW-0067">ATP-binding</keyword>
<keyword evidence="11" id="KW-0863">Zinc-finger</keyword>
<dbReference type="GO" id="GO:0016887">
    <property type="term" value="F:ATP hydrolysis activity"/>
    <property type="evidence" value="ECO:0007669"/>
    <property type="project" value="UniProtKB-UniRule"/>
</dbReference>
<dbReference type="EMBL" id="VAHF01000169">
    <property type="protein sequence ID" value="TXG46398.1"/>
    <property type="molecule type" value="Genomic_DNA"/>
</dbReference>
<evidence type="ECO:0000256" key="9">
    <source>
        <dbReference type="ARBA" id="ARBA00023242"/>
    </source>
</evidence>
<dbReference type="PANTHER" id="PTHR47718:SF13">
    <property type="entry name" value="OS09G0290500 PROTEIN"/>
    <property type="match status" value="1"/>
</dbReference>
<dbReference type="GO" id="GO:0005634">
    <property type="term" value="C:nucleus"/>
    <property type="evidence" value="ECO:0007669"/>
    <property type="project" value="UniProtKB-SubCell"/>
</dbReference>
<evidence type="ECO:0000256" key="3">
    <source>
        <dbReference type="ARBA" id="ARBA00022517"/>
    </source>
</evidence>
<dbReference type="GO" id="GO:0005737">
    <property type="term" value="C:cytoplasm"/>
    <property type="evidence" value="ECO:0007669"/>
    <property type="project" value="UniProtKB-SubCell"/>
</dbReference>
<feature type="region of interest" description="LID" evidence="10">
    <location>
        <begin position="892"/>
        <end position="902"/>
    </location>
</feature>
<comment type="function">
    <text evidence="10">Broad-specificity nucleoside monophosphate (NMP) kinase that catalyzes the reversible transfer of the terminal phosphate group between nucleoside triphosphates and monophosphates. Has also ATPase activity. Involved in the late cytoplasmic maturation steps of the 40S ribosomal particles, specifically 18S rRNA maturation. While NMP activity is not required for ribosome maturation, ATPase activity is. Associates transiently with small ribosomal subunit protein uS11. ATP hydrolysis breaks the interaction with uS11. May temporarily remove uS11 from the ribosome to enable a conformational change of the ribosomal RNA that is needed for the final maturation step of the small ribosomal subunit. Its NMP activity may have a role in nuclear energy homeostasis.</text>
</comment>
<dbReference type="PANTHER" id="PTHR47718">
    <property type="entry name" value="OS01G0519700 PROTEIN"/>
    <property type="match status" value="1"/>
</dbReference>
<dbReference type="GO" id="GO:0008270">
    <property type="term" value="F:zinc ion binding"/>
    <property type="evidence" value="ECO:0007669"/>
    <property type="project" value="UniProtKB-KW"/>
</dbReference>
<dbReference type="FunFam" id="3.40.50.300:FF:000372">
    <property type="entry name" value="Adenylate kinase isoenzyme 6 homolog"/>
    <property type="match status" value="1"/>
</dbReference>
<evidence type="ECO:0000259" key="13">
    <source>
        <dbReference type="PROSITE" id="PS50966"/>
    </source>
</evidence>
<dbReference type="SUPFAM" id="SSF52540">
    <property type="entry name" value="P-loop containing nucleoside triphosphate hydrolases"/>
    <property type="match status" value="1"/>
</dbReference>
<feature type="binding site" evidence="10">
    <location>
        <position position="797"/>
    </location>
    <ligand>
        <name>ATP</name>
        <dbReference type="ChEBI" id="CHEBI:30616"/>
    </ligand>
</feature>
<evidence type="ECO:0000256" key="6">
    <source>
        <dbReference type="ARBA" id="ARBA00022741"/>
    </source>
</evidence>
<evidence type="ECO:0000256" key="10">
    <source>
        <dbReference type="HAMAP-Rule" id="MF_03173"/>
    </source>
</evidence>
<keyword evidence="3 10" id="KW-0690">Ribosome biogenesis</keyword>
<feature type="domain" description="CCHC-type" evidence="12">
    <location>
        <begin position="614"/>
        <end position="628"/>
    </location>
</feature>
<dbReference type="EC" id="2.7.4.3" evidence="10"/>
<dbReference type="GO" id="GO:0042274">
    <property type="term" value="P:ribosomal small subunit biogenesis"/>
    <property type="evidence" value="ECO:0007669"/>
    <property type="project" value="UniProtKB-UniRule"/>
</dbReference>
<feature type="binding site" evidence="10">
    <location>
        <position position="800"/>
    </location>
    <ligand>
        <name>ATP</name>
        <dbReference type="ChEBI" id="CHEBI:30616"/>
    </ligand>
</feature>
<keyword evidence="7 10" id="KW-0418">Kinase</keyword>
<evidence type="ECO:0000256" key="4">
    <source>
        <dbReference type="ARBA" id="ARBA00022552"/>
    </source>
</evidence>
<evidence type="ECO:0000256" key="2">
    <source>
        <dbReference type="ARBA" id="ARBA00022490"/>
    </source>
</evidence>
<feature type="domain" description="SWIM-type" evidence="13">
    <location>
        <begin position="460"/>
        <end position="492"/>
    </location>
</feature>
<dbReference type="GO" id="GO:0004017">
    <property type="term" value="F:AMP kinase activity"/>
    <property type="evidence" value="ECO:0007669"/>
    <property type="project" value="UniProtKB-UniRule"/>
</dbReference>
<dbReference type="Gene3D" id="3.40.50.300">
    <property type="entry name" value="P-loop containing nucleotide triphosphate hydrolases"/>
    <property type="match status" value="1"/>
</dbReference>
<proteinExistence type="inferred from homology"/>
<evidence type="ECO:0000313" key="15">
    <source>
        <dbReference type="Proteomes" id="UP000323000"/>
    </source>
</evidence>
<dbReference type="Pfam" id="PF10551">
    <property type="entry name" value="MULE"/>
    <property type="match status" value="1"/>
</dbReference>
<evidence type="ECO:0000256" key="5">
    <source>
        <dbReference type="ARBA" id="ARBA00022679"/>
    </source>
</evidence>
<dbReference type="PROSITE" id="PS50966">
    <property type="entry name" value="ZF_SWIM"/>
    <property type="match status" value="1"/>
</dbReference>
<dbReference type="Pfam" id="PF13238">
    <property type="entry name" value="AAA_18"/>
    <property type="match status" value="1"/>
</dbReference>
<dbReference type="InterPro" id="IPR027417">
    <property type="entry name" value="P-loop_NTPase"/>
</dbReference>
<dbReference type="GO" id="GO:0003676">
    <property type="term" value="F:nucleic acid binding"/>
    <property type="evidence" value="ECO:0007669"/>
    <property type="project" value="InterPro"/>
</dbReference>
<accession>A0A5C7GP58</accession>
<evidence type="ECO:0000256" key="7">
    <source>
        <dbReference type="ARBA" id="ARBA00022777"/>
    </source>
</evidence>
<evidence type="ECO:0000313" key="14">
    <source>
        <dbReference type="EMBL" id="TXG46398.1"/>
    </source>
</evidence>
<keyword evidence="2 10" id="KW-0963">Cytoplasm</keyword>
<feature type="binding site" evidence="10">
    <location>
        <position position="802"/>
    </location>
    <ligand>
        <name>ATP</name>
        <dbReference type="ChEBI" id="CHEBI:30616"/>
    </ligand>
</feature>
<keyword evidence="6 10" id="KW-0547">Nucleotide-binding</keyword>